<accession>A0A699I0P5</accession>
<dbReference type="InterPro" id="IPR013103">
    <property type="entry name" value="RVT_2"/>
</dbReference>
<feature type="non-terminal residue" evidence="3">
    <location>
        <position position="1"/>
    </location>
</feature>
<dbReference type="SUPFAM" id="SSF56672">
    <property type="entry name" value="DNA/RNA polymerases"/>
    <property type="match status" value="1"/>
</dbReference>
<sequence length="600" mass="68636">SRAYRVFNKRTRVIVETIHVNFDELPQMASDHVNSDPVQQRPSMALEHDSLSPGPQCQENVPYAVVTVTTSNELDLLFSLMFDELLNGSYKVVSKSSTVTTADAPNQRQQQHTTLLNTHITPDSTCQVPTQTPTENTHQAESIEEYAQVYQHHPSKHRWMKDHPLEQVIGNPSQSVRTRRQLELDGEMCMFALTVSRTEPKNIKEAMADSAWIESMQEEIHQFDRLDVWELVDRPLCKNVINMKWLWKNKHDEENNVIRYKSRLVAKGYAQKEGVDFEESFAPDARLEAHPDKVYRLKKALYGLKRAPRAWYDELSNFLVSKGFSKGSIDPTLFITKHRGDILLVQIYVDDIIFVSTNPKLSKQFEKLMHSKFEMSMMGELEIILGIKIHQSSRGIFIYQAKYAQKILIKHGMTSCDSVGTPMATKHLDADLSETLVDQTKYRSMVEALMYLTASRPDIMHVTCYCARYQAKPTKKHLTAVKRIFRYLKDTIPMKLWYLKDTGFELTAFSDSNHAGCLDSRKSTSGGIQFLGGDKLVSWSSKKQDCTSISSAESEYVSLFACCTQVLWMRTQLTDYGFHFDKIPMYCDSKAAIAISCNPV</sequence>
<dbReference type="EMBL" id="BKCJ010237554">
    <property type="protein sequence ID" value="GEZ06829.1"/>
    <property type="molecule type" value="Genomic_DNA"/>
</dbReference>
<protein>
    <submittedName>
        <fullName evidence="3">Copia protein</fullName>
    </submittedName>
</protein>
<comment type="caution">
    <text evidence="3">The sequence shown here is derived from an EMBL/GenBank/DDBJ whole genome shotgun (WGS) entry which is preliminary data.</text>
</comment>
<dbReference type="InterPro" id="IPR043502">
    <property type="entry name" value="DNA/RNA_pol_sf"/>
</dbReference>
<evidence type="ECO:0000259" key="2">
    <source>
        <dbReference type="Pfam" id="PF07727"/>
    </source>
</evidence>
<dbReference type="PANTHER" id="PTHR11439">
    <property type="entry name" value="GAG-POL-RELATED RETROTRANSPOSON"/>
    <property type="match status" value="1"/>
</dbReference>
<proteinExistence type="predicted"/>
<name>A0A699I0P5_TANCI</name>
<dbReference type="PANTHER" id="PTHR11439:SF509">
    <property type="entry name" value="RNA-DIRECTED DNA POLYMERASE"/>
    <property type="match status" value="1"/>
</dbReference>
<evidence type="ECO:0000313" key="3">
    <source>
        <dbReference type="EMBL" id="GEZ06829.1"/>
    </source>
</evidence>
<dbReference type="CDD" id="cd09272">
    <property type="entry name" value="RNase_HI_RT_Ty1"/>
    <property type="match status" value="1"/>
</dbReference>
<feature type="region of interest" description="Disordered" evidence="1">
    <location>
        <begin position="30"/>
        <end position="55"/>
    </location>
</feature>
<dbReference type="AlphaFoldDB" id="A0A699I0P5"/>
<evidence type="ECO:0000256" key="1">
    <source>
        <dbReference type="SAM" id="MobiDB-lite"/>
    </source>
</evidence>
<feature type="domain" description="Reverse transcriptase Ty1/copia-type" evidence="2">
    <location>
        <begin position="288"/>
        <end position="424"/>
    </location>
</feature>
<reference evidence="3" key="1">
    <citation type="journal article" date="2019" name="Sci. Rep.">
        <title>Draft genome of Tanacetum cinerariifolium, the natural source of mosquito coil.</title>
        <authorList>
            <person name="Yamashiro T."/>
            <person name="Shiraishi A."/>
            <person name="Satake H."/>
            <person name="Nakayama K."/>
        </authorList>
    </citation>
    <scope>NUCLEOTIDE SEQUENCE</scope>
</reference>
<gene>
    <name evidence="3" type="ORF">Tci_478802</name>
</gene>
<organism evidence="3">
    <name type="scientific">Tanacetum cinerariifolium</name>
    <name type="common">Dalmatian daisy</name>
    <name type="synonym">Chrysanthemum cinerariifolium</name>
    <dbReference type="NCBI Taxonomy" id="118510"/>
    <lineage>
        <taxon>Eukaryota</taxon>
        <taxon>Viridiplantae</taxon>
        <taxon>Streptophyta</taxon>
        <taxon>Embryophyta</taxon>
        <taxon>Tracheophyta</taxon>
        <taxon>Spermatophyta</taxon>
        <taxon>Magnoliopsida</taxon>
        <taxon>eudicotyledons</taxon>
        <taxon>Gunneridae</taxon>
        <taxon>Pentapetalae</taxon>
        <taxon>asterids</taxon>
        <taxon>campanulids</taxon>
        <taxon>Asterales</taxon>
        <taxon>Asteraceae</taxon>
        <taxon>Asteroideae</taxon>
        <taxon>Anthemideae</taxon>
        <taxon>Anthemidinae</taxon>
        <taxon>Tanacetum</taxon>
    </lineage>
</organism>
<dbReference type="Pfam" id="PF07727">
    <property type="entry name" value="RVT_2"/>
    <property type="match status" value="1"/>
</dbReference>